<reference evidence="1 2" key="1">
    <citation type="submission" date="2012-08" db="EMBL/GenBank/DDBJ databases">
        <authorList>
            <person name="Gan P.H.P."/>
            <person name="Ikeda K."/>
            <person name="Irieda H."/>
            <person name="Narusaka M."/>
            <person name="O'Connell R.J."/>
            <person name="Narusaka Y."/>
            <person name="Takano Y."/>
            <person name="Kubo Y."/>
            <person name="Shirasu K."/>
        </authorList>
    </citation>
    <scope>NUCLEOTIDE SEQUENCE [LARGE SCALE GENOMIC DNA]</scope>
    <source>
        <strain evidence="1 2">Nara gc5</strain>
    </source>
</reference>
<gene>
    <name evidence="1" type="ORF">CGGC5_v002798</name>
</gene>
<protein>
    <submittedName>
        <fullName evidence="1">Uncharacterized protein</fullName>
    </submittedName>
</protein>
<dbReference type="Proteomes" id="UP000011096">
    <property type="component" value="Unassembled WGS sequence"/>
</dbReference>
<proteinExistence type="predicted"/>
<accession>A0A7J6JF25</accession>
<keyword evidence="2" id="KW-1185">Reference proteome</keyword>
<dbReference type="AlphaFoldDB" id="A0A7J6JF25"/>
<dbReference type="InParanoid" id="A0A7J6JF25"/>
<dbReference type="GeneID" id="90979674"/>
<dbReference type="EMBL" id="ANPB02000002">
    <property type="protein sequence ID" value="KAF4488125.1"/>
    <property type="molecule type" value="Genomic_DNA"/>
</dbReference>
<organism evidence="1 2">
    <name type="scientific">Colletotrichum fructicola (strain Nara gc5)</name>
    <name type="common">Anthracnose fungus</name>
    <name type="synonym">Colletotrichum gloeosporioides (strain Nara gc5)</name>
    <dbReference type="NCBI Taxonomy" id="1213859"/>
    <lineage>
        <taxon>Eukaryota</taxon>
        <taxon>Fungi</taxon>
        <taxon>Dikarya</taxon>
        <taxon>Ascomycota</taxon>
        <taxon>Pezizomycotina</taxon>
        <taxon>Sordariomycetes</taxon>
        <taxon>Hypocreomycetidae</taxon>
        <taxon>Glomerellales</taxon>
        <taxon>Glomerellaceae</taxon>
        <taxon>Colletotrichum</taxon>
        <taxon>Colletotrichum gloeosporioides species complex</taxon>
    </lineage>
</organism>
<name>A0A7J6JF25_COLFN</name>
<comment type="caution">
    <text evidence="1">The sequence shown here is derived from an EMBL/GenBank/DDBJ whole genome shotgun (WGS) entry which is preliminary data.</text>
</comment>
<reference evidence="1 2" key="2">
    <citation type="submission" date="2020-04" db="EMBL/GenBank/DDBJ databases">
        <title>Genome sequencing and assembly of multiple isolates from the Colletotrichum gloeosporioides species complex.</title>
        <authorList>
            <person name="Gan P."/>
            <person name="Shirasu K."/>
        </authorList>
    </citation>
    <scope>NUCLEOTIDE SEQUENCE [LARGE SCALE GENOMIC DNA]</scope>
    <source>
        <strain evidence="1 2">Nara gc5</strain>
    </source>
</reference>
<sequence>MVNIGSPRFTDTFTEFLDVFLPGAELVSQRQKIAAQYPCTEAPYDGDYRLCIATVIRDASFTCNTRDLYSAYPSISHMMRYGFPTASLARRASDLVPLFSNYYSEAKAILEKNNSGRRNWFGVWLLD</sequence>
<evidence type="ECO:0000313" key="1">
    <source>
        <dbReference type="EMBL" id="KAF4488125.1"/>
    </source>
</evidence>
<evidence type="ECO:0000313" key="2">
    <source>
        <dbReference type="Proteomes" id="UP000011096"/>
    </source>
</evidence>
<dbReference type="RefSeq" id="XP_066009306.1">
    <property type="nucleotide sequence ID" value="XM_066151036.1"/>
</dbReference>
<dbReference type="OrthoDB" id="408631at2759"/>